<keyword evidence="3" id="KW-1185">Reference proteome</keyword>
<sequence>MKHLTETTDNPPAEHRGRPLRSFKDDPLRGAAAVGSRSPAFGMTMLRQAHAALAQVPGTSADQRWAQFDALFDFLESVAPRDEREGMLAVQMFATHNAVMDCYRRAATPGQTCDMLDLHYKYAVKLGTLSLQQHAALDRHRGGGQQKITVEHVTVEAGGQAIVGDVSLAKGNGGPGGDGQRGDAGAGASERSPAQQVRVRQRTRNRR</sequence>
<dbReference type="Proteomes" id="UP001142648">
    <property type="component" value="Unassembled WGS sequence"/>
</dbReference>
<proteinExistence type="predicted"/>
<feature type="region of interest" description="Disordered" evidence="1">
    <location>
        <begin position="1"/>
        <end position="31"/>
    </location>
</feature>
<name>A0A9X3AL76_9SPHN</name>
<dbReference type="AlphaFoldDB" id="A0A9X3AL76"/>
<feature type="region of interest" description="Disordered" evidence="1">
    <location>
        <begin position="166"/>
        <end position="207"/>
    </location>
</feature>
<reference evidence="2" key="1">
    <citation type="submission" date="2022-09" db="EMBL/GenBank/DDBJ databases">
        <title>The genome sequence of Tsuneonella sp. YG55.</title>
        <authorList>
            <person name="Liu Y."/>
        </authorList>
    </citation>
    <scope>NUCLEOTIDE SEQUENCE</scope>
    <source>
        <strain evidence="2">YG55</strain>
    </source>
</reference>
<accession>A0A9X3AL76</accession>
<evidence type="ECO:0000256" key="1">
    <source>
        <dbReference type="SAM" id="MobiDB-lite"/>
    </source>
</evidence>
<protein>
    <submittedName>
        <fullName evidence="2">Uncharacterized protein</fullName>
    </submittedName>
</protein>
<gene>
    <name evidence="2" type="ORF">N0B51_10300</name>
</gene>
<dbReference type="RefSeq" id="WP_259962257.1">
    <property type="nucleotide sequence ID" value="NZ_JAOAMV010000005.1"/>
</dbReference>
<comment type="caution">
    <text evidence="2">The sequence shown here is derived from an EMBL/GenBank/DDBJ whole genome shotgun (WGS) entry which is preliminary data.</text>
</comment>
<organism evidence="2 3">
    <name type="scientific">Tsuneonella litorea</name>
    <dbReference type="NCBI Taxonomy" id="2976475"/>
    <lineage>
        <taxon>Bacteria</taxon>
        <taxon>Pseudomonadati</taxon>
        <taxon>Pseudomonadota</taxon>
        <taxon>Alphaproteobacteria</taxon>
        <taxon>Sphingomonadales</taxon>
        <taxon>Erythrobacteraceae</taxon>
        <taxon>Tsuneonella</taxon>
    </lineage>
</organism>
<evidence type="ECO:0000313" key="2">
    <source>
        <dbReference type="EMBL" id="MCT2559369.1"/>
    </source>
</evidence>
<feature type="compositionally biased region" description="Gly residues" evidence="1">
    <location>
        <begin position="171"/>
        <end position="185"/>
    </location>
</feature>
<dbReference type="EMBL" id="JAOAMV010000005">
    <property type="protein sequence ID" value="MCT2559369.1"/>
    <property type="molecule type" value="Genomic_DNA"/>
</dbReference>
<feature type="compositionally biased region" description="Basic and acidic residues" evidence="1">
    <location>
        <begin position="1"/>
        <end position="28"/>
    </location>
</feature>
<evidence type="ECO:0000313" key="3">
    <source>
        <dbReference type="Proteomes" id="UP001142648"/>
    </source>
</evidence>